<dbReference type="PANTHER" id="PTHR46033">
    <property type="entry name" value="PROTEIN MAIN-LIKE 2"/>
    <property type="match status" value="1"/>
</dbReference>
<evidence type="ECO:0000313" key="4">
    <source>
        <dbReference type="EMBL" id="KAF6151132.1"/>
    </source>
</evidence>
<feature type="coiled-coil region" evidence="1">
    <location>
        <begin position="461"/>
        <end position="488"/>
    </location>
</feature>
<accession>A0A7J7M8G6</accession>
<dbReference type="AlphaFoldDB" id="A0A7J7M8G6"/>
<evidence type="ECO:0000313" key="5">
    <source>
        <dbReference type="Proteomes" id="UP000541444"/>
    </source>
</evidence>
<dbReference type="Proteomes" id="UP000541444">
    <property type="component" value="Unassembled WGS sequence"/>
</dbReference>
<dbReference type="InterPro" id="IPR044824">
    <property type="entry name" value="MAIN-like"/>
</dbReference>
<organism evidence="4 5">
    <name type="scientific">Kingdonia uniflora</name>
    <dbReference type="NCBI Taxonomy" id="39325"/>
    <lineage>
        <taxon>Eukaryota</taxon>
        <taxon>Viridiplantae</taxon>
        <taxon>Streptophyta</taxon>
        <taxon>Embryophyta</taxon>
        <taxon>Tracheophyta</taxon>
        <taxon>Spermatophyta</taxon>
        <taxon>Magnoliopsida</taxon>
        <taxon>Ranunculales</taxon>
        <taxon>Circaeasteraceae</taxon>
        <taxon>Kingdonia</taxon>
    </lineage>
</organism>
<reference evidence="4 5" key="1">
    <citation type="journal article" date="2020" name="IScience">
        <title>Genome Sequencing of the Endangered Kingdonia uniflora (Circaeasteraceae, Ranunculales) Reveals Potential Mechanisms of Evolutionary Specialization.</title>
        <authorList>
            <person name="Sun Y."/>
            <person name="Deng T."/>
            <person name="Zhang A."/>
            <person name="Moore M.J."/>
            <person name="Landis J.B."/>
            <person name="Lin N."/>
            <person name="Zhang H."/>
            <person name="Zhang X."/>
            <person name="Huang J."/>
            <person name="Zhang X."/>
            <person name="Sun H."/>
            <person name="Wang H."/>
        </authorList>
    </citation>
    <scope>NUCLEOTIDE SEQUENCE [LARGE SCALE GENOMIC DNA]</scope>
    <source>
        <strain evidence="4">TB1705</strain>
        <tissue evidence="4">Leaf</tissue>
    </source>
</reference>
<feature type="region of interest" description="Disordered" evidence="2">
    <location>
        <begin position="503"/>
        <end position="541"/>
    </location>
</feature>
<dbReference type="InterPro" id="IPR019557">
    <property type="entry name" value="AminoTfrase-like_pln_mobile"/>
</dbReference>
<dbReference type="GO" id="GO:0010073">
    <property type="term" value="P:meristem maintenance"/>
    <property type="evidence" value="ECO:0007669"/>
    <property type="project" value="InterPro"/>
</dbReference>
<evidence type="ECO:0000256" key="2">
    <source>
        <dbReference type="SAM" id="MobiDB-lite"/>
    </source>
</evidence>
<proteinExistence type="predicted"/>
<keyword evidence="1" id="KW-0175">Coiled coil</keyword>
<evidence type="ECO:0000259" key="3">
    <source>
        <dbReference type="Pfam" id="PF10536"/>
    </source>
</evidence>
<comment type="caution">
    <text evidence="4">The sequence shown here is derived from an EMBL/GenBank/DDBJ whole genome shotgun (WGS) entry which is preliminary data.</text>
</comment>
<dbReference type="Pfam" id="PF10536">
    <property type="entry name" value="PMD"/>
    <property type="match status" value="1"/>
</dbReference>
<dbReference type="PANTHER" id="PTHR46033:SF8">
    <property type="entry name" value="PROTEIN MAINTENANCE OF MERISTEMS-LIKE"/>
    <property type="match status" value="1"/>
</dbReference>
<sequence length="541" mass="61499">MQMPEGEPHPSTLPGFRGRRDPERSVTRSRSGRKKKRVEFEDVQPQDIPNPTEDNFRRRCITQLPDGVSHIYYTGKELTVPYDDAWSILSNARQLLSNIDSSHIKSGNVSIAHLKTYLTVEIHREDNITIARAFILFMMGLLWFQTANDTVPLGYLAAVNDLDLAAQYDWGSAILASLYHDLDTVVMTEGAITGFYWFYEYCGVGHPIVKEEVKYPAYPRLRAWEKGSRKKINDQAANLFIIGRYHIDHHTIETITWEPWFDSAVSETEDVLNAKLLSRKRIPLQVPNGNREYYLGDRCWRQVTGEVRIPLDPPLSMSPHISLETLHEMRQARFVDCEQFVVGEVLETYASYWAEQISEVGHMLTDSQRMGNLVLFGPSALRAGITPVVVTSASVHSLSQDFSLPGEAEGPDLGWHMQWTGRRENFPIACLRDPPPMSSSYGTEELWYLTHGMRRLVLAESARDAQRIQEVEEELAIARRQLDSIDHQLYAHDLQLWRGRDVRVVPLPPGGGARTRQRGSGPRTRGDSTSRRGRGTGDDSE</sequence>
<keyword evidence="5" id="KW-1185">Reference proteome</keyword>
<gene>
    <name evidence="4" type="ORF">GIB67_002384</name>
</gene>
<feature type="region of interest" description="Disordered" evidence="2">
    <location>
        <begin position="1"/>
        <end position="54"/>
    </location>
</feature>
<name>A0A7J7M8G6_9MAGN</name>
<protein>
    <recommendedName>
        <fullName evidence="3">Aminotransferase-like plant mobile domain-containing protein</fullName>
    </recommendedName>
</protein>
<evidence type="ECO:0000256" key="1">
    <source>
        <dbReference type="SAM" id="Coils"/>
    </source>
</evidence>
<feature type="domain" description="Aminotransferase-like plant mobile" evidence="3">
    <location>
        <begin position="95"/>
        <end position="309"/>
    </location>
</feature>
<dbReference type="EMBL" id="JACGCM010001713">
    <property type="protein sequence ID" value="KAF6151132.1"/>
    <property type="molecule type" value="Genomic_DNA"/>
</dbReference>